<accession>A0A8X7YKR3</accession>
<evidence type="ECO:0008006" key="4">
    <source>
        <dbReference type="Google" id="ProtNLM"/>
    </source>
</evidence>
<dbReference type="Pfam" id="PF12609">
    <property type="entry name" value="DUF3774"/>
    <property type="match status" value="2"/>
</dbReference>
<name>A0A8X7YKR3_POPTO</name>
<feature type="region of interest" description="Disordered" evidence="1">
    <location>
        <begin position="194"/>
        <end position="213"/>
    </location>
</feature>
<organism evidence="2 3">
    <name type="scientific">Populus tomentosa</name>
    <name type="common">Chinese white poplar</name>
    <dbReference type="NCBI Taxonomy" id="118781"/>
    <lineage>
        <taxon>Eukaryota</taxon>
        <taxon>Viridiplantae</taxon>
        <taxon>Streptophyta</taxon>
        <taxon>Embryophyta</taxon>
        <taxon>Tracheophyta</taxon>
        <taxon>Spermatophyta</taxon>
        <taxon>Magnoliopsida</taxon>
        <taxon>eudicotyledons</taxon>
        <taxon>Gunneridae</taxon>
        <taxon>Pentapetalae</taxon>
        <taxon>rosids</taxon>
        <taxon>fabids</taxon>
        <taxon>Malpighiales</taxon>
        <taxon>Salicaceae</taxon>
        <taxon>Saliceae</taxon>
        <taxon>Populus</taxon>
    </lineage>
</organism>
<keyword evidence="3" id="KW-1185">Reference proteome</keyword>
<dbReference type="Proteomes" id="UP000886885">
    <property type="component" value="Chromosome 13A"/>
</dbReference>
<reference evidence="2" key="1">
    <citation type="journal article" date="2020" name="bioRxiv">
        <title>Hybrid origin of Populus tomentosa Carr. identified through genome sequencing and phylogenomic analysis.</title>
        <authorList>
            <person name="An X."/>
            <person name="Gao K."/>
            <person name="Chen Z."/>
            <person name="Li J."/>
            <person name="Yang X."/>
            <person name="Yang X."/>
            <person name="Zhou J."/>
            <person name="Guo T."/>
            <person name="Zhao T."/>
            <person name="Huang S."/>
            <person name="Miao D."/>
            <person name="Khan W.U."/>
            <person name="Rao P."/>
            <person name="Ye M."/>
            <person name="Lei B."/>
            <person name="Liao W."/>
            <person name="Wang J."/>
            <person name="Ji L."/>
            <person name="Li Y."/>
            <person name="Guo B."/>
            <person name="Mustafa N.S."/>
            <person name="Li S."/>
            <person name="Yun Q."/>
            <person name="Keller S.R."/>
            <person name="Mao J."/>
            <person name="Zhang R."/>
            <person name="Strauss S.H."/>
        </authorList>
    </citation>
    <scope>NUCLEOTIDE SEQUENCE</scope>
    <source>
        <strain evidence="2">GM15</strain>
        <tissue evidence="2">Leaf</tissue>
    </source>
</reference>
<dbReference type="EMBL" id="JAAWWB010000025">
    <property type="protein sequence ID" value="KAG6752476.1"/>
    <property type="molecule type" value="Genomic_DNA"/>
</dbReference>
<evidence type="ECO:0000313" key="2">
    <source>
        <dbReference type="EMBL" id="KAG6752476.1"/>
    </source>
</evidence>
<dbReference type="OrthoDB" id="691528at2759"/>
<proteinExistence type="predicted"/>
<protein>
    <recommendedName>
        <fullName evidence="4">Wound-responsive family protein</fullName>
    </recommendedName>
</protein>
<gene>
    <name evidence="2" type="ORF">POTOM_044711</name>
</gene>
<dbReference type="PANTHER" id="PTHR33090">
    <property type="entry name" value="DUF3774 DOMAIN PROTEIN-RELATED"/>
    <property type="match status" value="1"/>
</dbReference>
<dbReference type="InterPro" id="IPR022251">
    <property type="entry name" value="DUF3774_wound-induced"/>
</dbReference>
<feature type="compositionally biased region" description="Low complexity" evidence="1">
    <location>
        <begin position="52"/>
        <end position="63"/>
    </location>
</feature>
<dbReference type="AlphaFoldDB" id="A0A8X7YKR3"/>
<evidence type="ECO:0000256" key="1">
    <source>
        <dbReference type="SAM" id="MobiDB-lite"/>
    </source>
</evidence>
<sequence>MSTSRKAWIVTASIGAVKALKDQGFCRWTCTIRSLHQHAKNNTRSTTPQAEKLSSSSSSMASSKLRKSSQSEEYLRKAMYLGCWGFCLNFWCSLLYKVNSSLPFTSSKMESDILLSTISPHQKSFQPVVLHYIDTREMSSASKAWAVAASIAAVEALKDQGFCRWNYTIRSLHQHPKNQLRSFSLAKKLSSQTSTAVPGKLRENQKSKQSEESLRKVMYLSSWGPY</sequence>
<comment type="caution">
    <text evidence="2">The sequence shown here is derived from an EMBL/GenBank/DDBJ whole genome shotgun (WGS) entry which is preliminary data.</text>
</comment>
<feature type="region of interest" description="Disordered" evidence="1">
    <location>
        <begin position="40"/>
        <end position="64"/>
    </location>
</feature>
<feature type="compositionally biased region" description="Basic and acidic residues" evidence="1">
    <location>
        <begin position="200"/>
        <end position="213"/>
    </location>
</feature>
<evidence type="ECO:0000313" key="3">
    <source>
        <dbReference type="Proteomes" id="UP000886885"/>
    </source>
</evidence>